<protein>
    <submittedName>
        <fullName evidence="2">Uncharacterized protein</fullName>
    </submittedName>
</protein>
<organism evidence="2 3">
    <name type="scientific">Prorocentrum cordatum</name>
    <dbReference type="NCBI Taxonomy" id="2364126"/>
    <lineage>
        <taxon>Eukaryota</taxon>
        <taxon>Sar</taxon>
        <taxon>Alveolata</taxon>
        <taxon>Dinophyceae</taxon>
        <taxon>Prorocentrales</taxon>
        <taxon>Prorocentraceae</taxon>
        <taxon>Prorocentrum</taxon>
    </lineage>
</organism>
<gene>
    <name evidence="2" type="ORF">PCOR1329_LOCUS57553</name>
</gene>
<feature type="compositionally biased region" description="Acidic residues" evidence="1">
    <location>
        <begin position="137"/>
        <end position="157"/>
    </location>
</feature>
<evidence type="ECO:0000256" key="1">
    <source>
        <dbReference type="SAM" id="MobiDB-lite"/>
    </source>
</evidence>
<dbReference type="EMBL" id="CAUYUJ010017114">
    <property type="protein sequence ID" value="CAK0871892.1"/>
    <property type="molecule type" value="Genomic_DNA"/>
</dbReference>
<feature type="compositionally biased region" description="Basic residues" evidence="1">
    <location>
        <begin position="1"/>
        <end position="12"/>
    </location>
</feature>
<feature type="compositionally biased region" description="Basic residues" evidence="1">
    <location>
        <begin position="42"/>
        <end position="54"/>
    </location>
</feature>
<keyword evidence="3" id="KW-1185">Reference proteome</keyword>
<proteinExistence type="predicted"/>
<feature type="compositionally biased region" description="Basic residues" evidence="1">
    <location>
        <begin position="90"/>
        <end position="106"/>
    </location>
</feature>
<comment type="caution">
    <text evidence="2">The sequence shown here is derived from an EMBL/GenBank/DDBJ whole genome shotgun (WGS) entry which is preliminary data.</text>
</comment>
<accession>A0ABN9VFH2</accession>
<evidence type="ECO:0000313" key="2">
    <source>
        <dbReference type="EMBL" id="CAK0871892.1"/>
    </source>
</evidence>
<feature type="region of interest" description="Disordered" evidence="1">
    <location>
        <begin position="1"/>
        <end position="182"/>
    </location>
</feature>
<name>A0ABN9VFH2_9DINO</name>
<reference evidence="2" key="1">
    <citation type="submission" date="2023-10" db="EMBL/GenBank/DDBJ databases">
        <authorList>
            <person name="Chen Y."/>
            <person name="Shah S."/>
            <person name="Dougan E. K."/>
            <person name="Thang M."/>
            <person name="Chan C."/>
        </authorList>
    </citation>
    <scope>NUCLEOTIDE SEQUENCE [LARGE SCALE GENOMIC DNA]</scope>
</reference>
<dbReference type="Proteomes" id="UP001189429">
    <property type="component" value="Unassembled WGS sequence"/>
</dbReference>
<evidence type="ECO:0000313" key="3">
    <source>
        <dbReference type="Proteomes" id="UP001189429"/>
    </source>
</evidence>
<sequence>MWTRLRPARATRPRGAQHVTTASDTGGLLDRRQPTRPPQSIRRPKFRVGCRRAVGRAAPRGASACARARVRRPRPRLERARPATSNERYQRRRRRTRRRRTRKRGRGGGEPARARVRASEAAPWANAPGDKQTNVPPEEEEEKEEEEEEDEEEEEEEKKEKESLRVRACGIRGRALGERARR</sequence>
<feature type="compositionally biased region" description="Low complexity" evidence="1">
    <location>
        <begin position="55"/>
        <end position="67"/>
    </location>
</feature>